<keyword evidence="2" id="KW-1185">Reference proteome</keyword>
<name>A0A4R9HAN0_9LEPT</name>
<dbReference type="OrthoDB" id="329557at2"/>
<proteinExistence type="predicted"/>
<evidence type="ECO:0000313" key="2">
    <source>
        <dbReference type="Proteomes" id="UP000298097"/>
    </source>
</evidence>
<dbReference type="EMBL" id="RQEY01000005">
    <property type="protein sequence ID" value="TGK43588.1"/>
    <property type="molecule type" value="Genomic_DNA"/>
</dbReference>
<gene>
    <name evidence="1" type="ORF">EHO65_02810</name>
</gene>
<dbReference type="RefSeq" id="WP_135772682.1">
    <property type="nucleotide sequence ID" value="NZ_RQEY01000005.1"/>
</dbReference>
<reference evidence="1" key="1">
    <citation type="journal article" date="2019" name="PLoS Negl. Trop. Dis.">
        <title>Revisiting the worldwide diversity of Leptospira species in the environment.</title>
        <authorList>
            <person name="Vincent A.T."/>
            <person name="Schiettekatte O."/>
            <person name="Bourhy P."/>
            <person name="Veyrier F.J."/>
            <person name="Picardeau M."/>
        </authorList>
    </citation>
    <scope>NUCLEOTIDE SEQUENCE [LARGE SCALE GENOMIC DNA]</scope>
    <source>
        <strain evidence="1">201800301</strain>
    </source>
</reference>
<protein>
    <submittedName>
        <fullName evidence="1">Uncharacterized protein</fullName>
    </submittedName>
</protein>
<sequence length="88" mass="10228">MLQKLLEKLYTLTWKKTGNQYELLNLGSKADLKKLPLPLQKLYSIADGQKEEFPSLFLGYSFMPSSDSIEAKKLLDELADEENWKSEW</sequence>
<dbReference type="AlphaFoldDB" id="A0A4R9HAN0"/>
<accession>A0A4R9HAN0</accession>
<comment type="caution">
    <text evidence="1">The sequence shown here is derived from an EMBL/GenBank/DDBJ whole genome shotgun (WGS) entry which is preliminary data.</text>
</comment>
<evidence type="ECO:0000313" key="1">
    <source>
        <dbReference type="EMBL" id="TGK43588.1"/>
    </source>
</evidence>
<organism evidence="1 2">
    <name type="scientific">Leptospira andrefontaineae</name>
    <dbReference type="NCBI Taxonomy" id="2484976"/>
    <lineage>
        <taxon>Bacteria</taxon>
        <taxon>Pseudomonadati</taxon>
        <taxon>Spirochaetota</taxon>
        <taxon>Spirochaetia</taxon>
        <taxon>Leptospirales</taxon>
        <taxon>Leptospiraceae</taxon>
        <taxon>Leptospira</taxon>
    </lineage>
</organism>
<dbReference type="Proteomes" id="UP000298097">
    <property type="component" value="Unassembled WGS sequence"/>
</dbReference>